<dbReference type="GO" id="GO:0005886">
    <property type="term" value="C:plasma membrane"/>
    <property type="evidence" value="ECO:0007669"/>
    <property type="project" value="TreeGrafter"/>
</dbReference>
<evidence type="ECO:0000256" key="3">
    <source>
        <dbReference type="ARBA" id="ARBA00022692"/>
    </source>
</evidence>
<feature type="transmembrane region" description="Helical" evidence="8">
    <location>
        <begin position="60"/>
        <end position="82"/>
    </location>
</feature>
<evidence type="ECO:0000256" key="8">
    <source>
        <dbReference type="SAM" id="Phobius"/>
    </source>
</evidence>
<evidence type="ECO:0000256" key="5">
    <source>
        <dbReference type="ARBA" id="ARBA00023136"/>
    </source>
</evidence>
<evidence type="ECO:0000313" key="10">
    <source>
        <dbReference type="Proteomes" id="UP001431209"/>
    </source>
</evidence>
<dbReference type="Proteomes" id="UP001431209">
    <property type="component" value="Unassembled WGS sequence"/>
</dbReference>
<feature type="compositionally biased region" description="Polar residues" evidence="7">
    <location>
        <begin position="1"/>
        <end position="19"/>
    </location>
</feature>
<dbReference type="EMBL" id="JAOPGA020001266">
    <property type="protein sequence ID" value="KAL0486778.1"/>
    <property type="molecule type" value="Genomic_DNA"/>
</dbReference>
<gene>
    <name evidence="9" type="ORF">AKO1_012100</name>
</gene>
<dbReference type="PIRSF" id="PIRSF015840">
    <property type="entry name" value="DUF284_TM_euk"/>
    <property type="match status" value="1"/>
</dbReference>
<evidence type="ECO:0000256" key="2">
    <source>
        <dbReference type="ARBA" id="ARBA00009457"/>
    </source>
</evidence>
<keyword evidence="4 8" id="KW-1133">Transmembrane helix</keyword>
<dbReference type="PANTHER" id="PTHR10926:SF0">
    <property type="entry name" value="CDC50, ISOFORM A"/>
    <property type="match status" value="1"/>
</dbReference>
<accession>A0AAW2ZBP3</accession>
<comment type="caution">
    <text evidence="9">The sequence shown here is derived from an EMBL/GenBank/DDBJ whole genome shotgun (WGS) entry which is preliminary data.</text>
</comment>
<evidence type="ECO:0000256" key="7">
    <source>
        <dbReference type="SAM" id="MobiDB-lite"/>
    </source>
</evidence>
<protein>
    <submittedName>
        <fullName evidence="9">Cell cycle control protein 50A</fullName>
    </submittedName>
</protein>
<comment type="similarity">
    <text evidence="2 6">Belongs to the CDC50/LEM3 family.</text>
</comment>
<dbReference type="AlphaFoldDB" id="A0AAW2ZBP3"/>
<evidence type="ECO:0000256" key="4">
    <source>
        <dbReference type="ARBA" id="ARBA00022989"/>
    </source>
</evidence>
<sequence>MSNTPSNVATNPESKSIGSPKQEPTPVPSNKKRPWLWFKRRWRNILEQNLWGFQPIYDPVYMIALFYSMFLILLPIGIGMYFTSLRSFIVVAEQRYDDKCRQTPNNNTAPYCNTTFTITVPFDMNPPIYMYYKLYNFHQNHRLYTKSRYDRQLTGDATITVSDLSDCGNRLYYDDKLTTIDQVYMPCGVVAWSMFNDTFILSDVRNNVICNGPNPDGKNCTKSGISKAYNDLFKRGSLGRNYTTEYRNEPGHFLPDVIDEDFKVWMLTSPYPDPKKLYRIINVPMPAGVYVVFVEQKWPLASDVTKSIVLSTGNWLGGPNLIFSILNMAVGGSAFIVGTLFLFAFLTKYIVNTVRKE</sequence>
<feature type="region of interest" description="Disordered" evidence="7">
    <location>
        <begin position="1"/>
        <end position="30"/>
    </location>
</feature>
<feature type="transmembrane region" description="Helical" evidence="8">
    <location>
        <begin position="277"/>
        <end position="294"/>
    </location>
</feature>
<evidence type="ECO:0000256" key="1">
    <source>
        <dbReference type="ARBA" id="ARBA00004141"/>
    </source>
</evidence>
<dbReference type="InterPro" id="IPR005045">
    <property type="entry name" value="CDC50/LEM3_fam"/>
</dbReference>
<keyword evidence="5 6" id="KW-0472">Membrane</keyword>
<dbReference type="Pfam" id="PF03381">
    <property type="entry name" value="CDC50"/>
    <property type="match status" value="1"/>
</dbReference>
<dbReference type="GO" id="GO:0005783">
    <property type="term" value="C:endoplasmic reticulum"/>
    <property type="evidence" value="ECO:0007669"/>
    <property type="project" value="TreeGrafter"/>
</dbReference>
<feature type="transmembrane region" description="Helical" evidence="8">
    <location>
        <begin position="321"/>
        <end position="346"/>
    </location>
</feature>
<proteinExistence type="inferred from homology"/>
<dbReference type="GO" id="GO:0005794">
    <property type="term" value="C:Golgi apparatus"/>
    <property type="evidence" value="ECO:0007669"/>
    <property type="project" value="TreeGrafter"/>
</dbReference>
<comment type="subcellular location">
    <subcellularLocation>
        <location evidence="1">Membrane</location>
        <topology evidence="1">Multi-pass membrane protein</topology>
    </subcellularLocation>
</comment>
<organism evidence="9 10">
    <name type="scientific">Acrasis kona</name>
    <dbReference type="NCBI Taxonomy" id="1008807"/>
    <lineage>
        <taxon>Eukaryota</taxon>
        <taxon>Discoba</taxon>
        <taxon>Heterolobosea</taxon>
        <taxon>Tetramitia</taxon>
        <taxon>Eutetramitia</taxon>
        <taxon>Acrasidae</taxon>
        <taxon>Acrasis</taxon>
    </lineage>
</organism>
<evidence type="ECO:0000256" key="6">
    <source>
        <dbReference type="PIRNR" id="PIRNR015840"/>
    </source>
</evidence>
<dbReference type="PANTHER" id="PTHR10926">
    <property type="entry name" value="CELL CYCLE CONTROL PROTEIN 50"/>
    <property type="match status" value="1"/>
</dbReference>
<name>A0AAW2ZBP3_9EUKA</name>
<reference evidence="9 10" key="1">
    <citation type="submission" date="2024-03" db="EMBL/GenBank/DDBJ databases">
        <title>The Acrasis kona genome and developmental transcriptomes reveal deep origins of eukaryotic multicellular pathways.</title>
        <authorList>
            <person name="Sheikh S."/>
            <person name="Fu C.-J."/>
            <person name="Brown M.W."/>
            <person name="Baldauf S.L."/>
        </authorList>
    </citation>
    <scope>NUCLEOTIDE SEQUENCE [LARGE SCALE GENOMIC DNA]</scope>
    <source>
        <strain evidence="9 10">ATCC MYA-3509</strain>
    </source>
</reference>
<keyword evidence="3 8" id="KW-0812">Transmembrane</keyword>
<keyword evidence="10" id="KW-1185">Reference proteome</keyword>
<evidence type="ECO:0000313" key="9">
    <source>
        <dbReference type="EMBL" id="KAL0486778.1"/>
    </source>
</evidence>